<dbReference type="EMBL" id="VLPK01000004">
    <property type="protein sequence ID" value="TSJ38894.1"/>
    <property type="molecule type" value="Genomic_DNA"/>
</dbReference>
<dbReference type="Pfam" id="PF04542">
    <property type="entry name" value="Sigma70_r2"/>
    <property type="match status" value="1"/>
</dbReference>
<dbReference type="Proteomes" id="UP000318733">
    <property type="component" value="Unassembled WGS sequence"/>
</dbReference>
<evidence type="ECO:0000259" key="5">
    <source>
        <dbReference type="Pfam" id="PF04542"/>
    </source>
</evidence>
<dbReference type="RefSeq" id="WP_144250175.1">
    <property type="nucleotide sequence ID" value="NZ_VLPK01000004.1"/>
</dbReference>
<accession>A0A556MG30</accession>
<comment type="caution">
    <text evidence="7">The sequence shown here is derived from an EMBL/GenBank/DDBJ whole genome shotgun (WGS) entry which is preliminary data.</text>
</comment>
<dbReference type="AlphaFoldDB" id="A0A556MG30"/>
<feature type="domain" description="RNA polymerase sigma-70 region 2" evidence="5">
    <location>
        <begin position="29"/>
        <end position="94"/>
    </location>
</feature>
<dbReference type="GO" id="GO:0006352">
    <property type="term" value="P:DNA-templated transcription initiation"/>
    <property type="evidence" value="ECO:0007669"/>
    <property type="project" value="InterPro"/>
</dbReference>
<protein>
    <submittedName>
        <fullName evidence="7">Sigma-70 family RNA polymerase sigma factor</fullName>
    </submittedName>
</protein>
<evidence type="ECO:0000313" key="7">
    <source>
        <dbReference type="EMBL" id="TSJ38894.1"/>
    </source>
</evidence>
<dbReference type="InterPro" id="IPR013249">
    <property type="entry name" value="RNA_pol_sigma70_r4_t2"/>
</dbReference>
<dbReference type="SUPFAM" id="SSF88946">
    <property type="entry name" value="Sigma2 domain of RNA polymerase sigma factors"/>
    <property type="match status" value="1"/>
</dbReference>
<evidence type="ECO:0000256" key="3">
    <source>
        <dbReference type="ARBA" id="ARBA00023082"/>
    </source>
</evidence>
<evidence type="ECO:0000259" key="6">
    <source>
        <dbReference type="Pfam" id="PF08281"/>
    </source>
</evidence>
<name>A0A556MG30_9SPHI</name>
<keyword evidence="3" id="KW-0731">Sigma factor</keyword>
<dbReference type="InterPro" id="IPR036388">
    <property type="entry name" value="WH-like_DNA-bd_sf"/>
</dbReference>
<sequence>MDKSLLVNLTDQELLELLAQGNRTAFDTLYSRHWKQVLNQANKRLGDADAAQDVAQEVFFQLWKRGSGEVIDNLPAYLFVSVRNAVFKHFEKESKYQSLSDVVFEMETLHAGADGNLLYNEFLKSFSQLIDSLPPQQRTIFRLRYEEGLDTQQIADQLQLSVKTVRNHLGRALTTCRESLLFAHLLFFLLRR</sequence>
<dbReference type="InterPro" id="IPR013324">
    <property type="entry name" value="RNA_pol_sigma_r3/r4-like"/>
</dbReference>
<dbReference type="Gene3D" id="1.10.1740.10">
    <property type="match status" value="1"/>
</dbReference>
<dbReference type="InterPro" id="IPR039425">
    <property type="entry name" value="RNA_pol_sigma-70-like"/>
</dbReference>
<dbReference type="GO" id="GO:0016987">
    <property type="term" value="F:sigma factor activity"/>
    <property type="evidence" value="ECO:0007669"/>
    <property type="project" value="UniProtKB-KW"/>
</dbReference>
<dbReference type="InterPro" id="IPR013325">
    <property type="entry name" value="RNA_pol_sigma_r2"/>
</dbReference>
<dbReference type="SUPFAM" id="SSF88659">
    <property type="entry name" value="Sigma3 and sigma4 domains of RNA polymerase sigma factors"/>
    <property type="match status" value="1"/>
</dbReference>
<dbReference type="NCBIfam" id="TIGR02937">
    <property type="entry name" value="sigma70-ECF"/>
    <property type="match status" value="1"/>
</dbReference>
<dbReference type="OrthoDB" id="679904at2"/>
<dbReference type="InterPro" id="IPR007627">
    <property type="entry name" value="RNA_pol_sigma70_r2"/>
</dbReference>
<dbReference type="CDD" id="cd06171">
    <property type="entry name" value="Sigma70_r4"/>
    <property type="match status" value="1"/>
</dbReference>
<dbReference type="Gene3D" id="1.10.10.10">
    <property type="entry name" value="Winged helix-like DNA-binding domain superfamily/Winged helix DNA-binding domain"/>
    <property type="match status" value="1"/>
</dbReference>
<keyword evidence="4" id="KW-0804">Transcription</keyword>
<evidence type="ECO:0000256" key="4">
    <source>
        <dbReference type="ARBA" id="ARBA00023163"/>
    </source>
</evidence>
<dbReference type="Pfam" id="PF08281">
    <property type="entry name" value="Sigma70_r4_2"/>
    <property type="match status" value="1"/>
</dbReference>
<reference evidence="7 8" key="1">
    <citation type="submission" date="2019-07" db="EMBL/GenBank/DDBJ databases">
        <authorList>
            <person name="Huq M.A."/>
        </authorList>
    </citation>
    <scope>NUCLEOTIDE SEQUENCE [LARGE SCALE GENOMIC DNA]</scope>
    <source>
        <strain evidence="7 8">MAH-19</strain>
    </source>
</reference>
<comment type="similarity">
    <text evidence="1">Belongs to the sigma-70 factor family. ECF subfamily.</text>
</comment>
<organism evidence="7 8">
    <name type="scientific">Mucilaginibacter corticis</name>
    <dbReference type="NCBI Taxonomy" id="2597670"/>
    <lineage>
        <taxon>Bacteria</taxon>
        <taxon>Pseudomonadati</taxon>
        <taxon>Bacteroidota</taxon>
        <taxon>Sphingobacteriia</taxon>
        <taxon>Sphingobacteriales</taxon>
        <taxon>Sphingobacteriaceae</taxon>
        <taxon>Mucilaginibacter</taxon>
    </lineage>
</organism>
<dbReference type="InterPro" id="IPR014284">
    <property type="entry name" value="RNA_pol_sigma-70_dom"/>
</dbReference>
<dbReference type="PANTHER" id="PTHR43133:SF46">
    <property type="entry name" value="RNA POLYMERASE SIGMA-70 FACTOR ECF SUBFAMILY"/>
    <property type="match status" value="1"/>
</dbReference>
<dbReference type="GO" id="GO:0003677">
    <property type="term" value="F:DNA binding"/>
    <property type="evidence" value="ECO:0007669"/>
    <property type="project" value="InterPro"/>
</dbReference>
<evidence type="ECO:0000256" key="1">
    <source>
        <dbReference type="ARBA" id="ARBA00010641"/>
    </source>
</evidence>
<dbReference type="PANTHER" id="PTHR43133">
    <property type="entry name" value="RNA POLYMERASE ECF-TYPE SIGMA FACTO"/>
    <property type="match status" value="1"/>
</dbReference>
<keyword evidence="2" id="KW-0805">Transcription regulation</keyword>
<gene>
    <name evidence="7" type="ORF">FO440_20555</name>
</gene>
<evidence type="ECO:0000256" key="2">
    <source>
        <dbReference type="ARBA" id="ARBA00023015"/>
    </source>
</evidence>
<evidence type="ECO:0000313" key="8">
    <source>
        <dbReference type="Proteomes" id="UP000318733"/>
    </source>
</evidence>
<keyword evidence="8" id="KW-1185">Reference proteome</keyword>
<proteinExistence type="inferred from homology"/>
<feature type="domain" description="RNA polymerase sigma factor 70 region 4 type 2" evidence="6">
    <location>
        <begin position="126"/>
        <end position="176"/>
    </location>
</feature>